<dbReference type="Pfam" id="PF13151">
    <property type="entry name" value="DUF3990"/>
    <property type="match status" value="1"/>
</dbReference>
<dbReference type="AlphaFoldDB" id="A0AAD9QMD0"/>
<dbReference type="EMBL" id="JARQWQ010000024">
    <property type="protein sequence ID" value="KAK2563955.1"/>
    <property type="molecule type" value="Genomic_DNA"/>
</dbReference>
<dbReference type="InterPro" id="IPR025051">
    <property type="entry name" value="DUF3990"/>
</dbReference>
<organism evidence="1 2">
    <name type="scientific">Acropora cervicornis</name>
    <name type="common">Staghorn coral</name>
    <dbReference type="NCBI Taxonomy" id="6130"/>
    <lineage>
        <taxon>Eukaryota</taxon>
        <taxon>Metazoa</taxon>
        <taxon>Cnidaria</taxon>
        <taxon>Anthozoa</taxon>
        <taxon>Hexacorallia</taxon>
        <taxon>Scleractinia</taxon>
        <taxon>Astrocoeniina</taxon>
        <taxon>Acroporidae</taxon>
        <taxon>Acropora</taxon>
    </lineage>
</organism>
<evidence type="ECO:0000313" key="1">
    <source>
        <dbReference type="EMBL" id="KAK2563955.1"/>
    </source>
</evidence>
<accession>A0AAD9QMD0</accession>
<reference evidence="1" key="1">
    <citation type="journal article" date="2023" name="G3 (Bethesda)">
        <title>Whole genome assembly and annotation of the endangered Caribbean coral Acropora cervicornis.</title>
        <authorList>
            <person name="Selwyn J.D."/>
            <person name="Vollmer S.V."/>
        </authorList>
    </citation>
    <scope>NUCLEOTIDE SEQUENCE</scope>
    <source>
        <strain evidence="1">K2</strain>
    </source>
</reference>
<gene>
    <name evidence="1" type="ORF">P5673_012974</name>
</gene>
<evidence type="ECO:0000313" key="2">
    <source>
        <dbReference type="Proteomes" id="UP001249851"/>
    </source>
</evidence>
<comment type="caution">
    <text evidence="1">The sequence shown here is derived from an EMBL/GenBank/DDBJ whole genome shotgun (WGS) entry which is preliminary data.</text>
</comment>
<dbReference type="Gene3D" id="3.90.175.10">
    <property type="entry name" value="Diphtheria Toxin, domain 1"/>
    <property type="match status" value="1"/>
</dbReference>
<dbReference type="SUPFAM" id="SSF56399">
    <property type="entry name" value="ADP-ribosylation"/>
    <property type="match status" value="1"/>
</dbReference>
<reference evidence="1" key="2">
    <citation type="journal article" date="2023" name="Science">
        <title>Genomic signatures of disease resistance in endangered staghorn corals.</title>
        <authorList>
            <person name="Vollmer S.V."/>
            <person name="Selwyn J.D."/>
            <person name="Despard B.A."/>
            <person name="Roesel C.L."/>
        </authorList>
    </citation>
    <scope>NUCLEOTIDE SEQUENCE</scope>
    <source>
        <strain evidence="1">K2</strain>
    </source>
</reference>
<keyword evidence="2" id="KW-1185">Reference proteome</keyword>
<name>A0AAD9QMD0_ACRCE</name>
<proteinExistence type="predicted"/>
<sequence>MIKINADGTSHKSAEAIIDGIDLKEGGPRMEFSHGDGFYVFNDFFAARCWAASTFSDHHSAVLVFRVTKIELRGDNNNNGLDLTGVKQKKEWQLKSKQTPFGRGEVPFGNERGPFQDEFDLNELKTVAAKDRKLREAIRLLEAKSRAEAWMKAFLQEEAEKVCQRREKTSLKLELLDSIGFDPLSTTVKTIMARSSKGNTQCHIAACEWAEMFIQDEFRYNPLLSSLYLWQFPFQSDLTNSWFQLPPLTDDGESENDPDPFHVSIMNVVTKEWRASKDIHSKLDDFLSQRNGTTVLYHGTDHHSAVNILRQGIDLNAGKQNRDFSSRSGFYLTKNMDEAINWALRTTAKPAILVFQVSQEDLDGAKKLDLSNNEERWREIVISFRSGRRTATTRESVSAYDLIEGPQATMRYDEATWELLWEQKPFSNQRTKSLRRNYGLILSKYDLKHEAPIYTEGMKQPRPLDTV</sequence>
<protein>
    <recommendedName>
        <fullName evidence="3">DUF3990 domain-containing protein</fullName>
    </recommendedName>
</protein>
<dbReference type="Proteomes" id="UP001249851">
    <property type="component" value="Unassembled WGS sequence"/>
</dbReference>
<evidence type="ECO:0008006" key="3">
    <source>
        <dbReference type="Google" id="ProtNLM"/>
    </source>
</evidence>